<evidence type="ECO:0000259" key="12">
    <source>
        <dbReference type="Pfam" id="PF06419"/>
    </source>
</evidence>
<sequence>MEEYFSSRGTNKPASQPAQSSKRRQTPPSSSPWNMTTPEILLHLDDRDDRYLAEAGGLPDTPGLKSNHLPLKAAHILSTSATDPDIREVLIAFNSIVENNNADTRRRLRAQTLHELASSNTQVIQDFGLIAEQVRFIGDALQGIHETFNDVTTRVENGAVEIGSVVQEGEVMLSDRERVHRKEALLQAFLQKFTLPVADLANITSSPQSLDDDFFDTLIRVKGIHSDCQVLLGSESTRAGVEIMDQMTRNLNSAYQRVYLWLQRELKFLSFETPTGNHRVRKALDVLTSRPALLQSCIDTLAESRQRTLTESFNVALTGGNGRSIDKPIDLMAHDPIRYIGDMLAWLHSALVSEVEALQAIFELAPGDESRGGLAEEGLESLLETETRLKDHVRPLADKSLEAVLSTFRYRTEQVISSHEEPTLLYGILNILMFYRETFKKLLGPDAALVAAIDGLISTATRQLQSCLRDLVRSVQHDLPSATQDLSPPIFLIDALARFKDLLKSFEASLISDDYKPQAFDMIYSEALHPYIQGCQTLSKDLPTLESHIFMVNCLEVSKNTMRLSTYGTENYIHHLDRDVDQHVAAIVDQLHDYLLTASGLAILLDTGNDEEPFDSGAVTEAILLECSQQLDEFLPSAMIDAESRLIYLSRPSLKKSIIRASLDRFVSDFARVEAALEDLPPTVFARESFPRTMQEMEILLG</sequence>
<dbReference type="Pfam" id="PF20653">
    <property type="entry name" value="COG6_C"/>
    <property type="match status" value="1"/>
</dbReference>
<evidence type="ECO:0000313" key="14">
    <source>
        <dbReference type="EMBL" id="TGJ71329.1"/>
    </source>
</evidence>
<feature type="compositionally biased region" description="Polar residues" evidence="11">
    <location>
        <begin position="7"/>
        <end position="36"/>
    </location>
</feature>
<dbReference type="GO" id="GO:0000139">
    <property type="term" value="C:Golgi membrane"/>
    <property type="evidence" value="ECO:0007669"/>
    <property type="project" value="UniProtKB-SubCell"/>
</dbReference>
<dbReference type="EMBL" id="SOZJ01000002">
    <property type="protein sequence ID" value="TGJ71329.1"/>
    <property type="molecule type" value="Genomic_DNA"/>
</dbReference>
<keyword evidence="6 10" id="KW-0333">Golgi apparatus</keyword>
<feature type="domain" description="Conserved Oligomeric Golgi complex subunit 6 C-terminal" evidence="13">
    <location>
        <begin position="238"/>
        <end position="701"/>
    </location>
</feature>
<dbReference type="Pfam" id="PF06419">
    <property type="entry name" value="COG6_N"/>
    <property type="match status" value="1"/>
</dbReference>
<evidence type="ECO:0000259" key="13">
    <source>
        <dbReference type="Pfam" id="PF20653"/>
    </source>
</evidence>
<evidence type="ECO:0000256" key="7">
    <source>
        <dbReference type="ARBA" id="ARBA00023136"/>
    </source>
</evidence>
<dbReference type="InterPro" id="IPR048369">
    <property type="entry name" value="COG6_C"/>
</dbReference>
<evidence type="ECO:0000256" key="9">
    <source>
        <dbReference type="ARBA" id="ARBA00043873"/>
    </source>
</evidence>
<protein>
    <recommendedName>
        <fullName evidence="3 10">Conserved oligomeric Golgi complex subunit 6</fullName>
        <shortName evidence="10">COG complex subunit 6</shortName>
    </recommendedName>
    <alternativeName>
        <fullName evidence="8 10">Component of oligomeric Golgi complex 6</fullName>
    </alternativeName>
</protein>
<evidence type="ECO:0000256" key="3">
    <source>
        <dbReference type="ARBA" id="ARBA00020973"/>
    </source>
</evidence>
<evidence type="ECO:0000313" key="15">
    <source>
        <dbReference type="Proteomes" id="UP000297595"/>
    </source>
</evidence>
<comment type="function">
    <text evidence="9">Acts as a component of the peripheral membrane COG complex that is involved in intra-Golgi protein trafficking. COG is located at the cis-Golgi, and regulates tethering of retrograde intra-Golgi vesicles and possibly a number of other membrane trafficking events.</text>
</comment>
<dbReference type="PANTHER" id="PTHR21506:SF0">
    <property type="entry name" value="CONSERVED OLIGOMERIC GOLGI COMPLEX SUBUNIT 6"/>
    <property type="match status" value="1"/>
</dbReference>
<dbReference type="InterPro" id="IPR010490">
    <property type="entry name" value="COG6"/>
</dbReference>
<dbReference type="GO" id="GO:0017119">
    <property type="term" value="C:Golgi transport complex"/>
    <property type="evidence" value="ECO:0007669"/>
    <property type="project" value="UniProtKB-UniRule"/>
</dbReference>
<feature type="region of interest" description="Disordered" evidence="11">
    <location>
        <begin position="1"/>
        <end position="36"/>
    </location>
</feature>
<evidence type="ECO:0000256" key="1">
    <source>
        <dbReference type="ARBA" id="ARBA00004395"/>
    </source>
</evidence>
<comment type="subcellular location">
    <subcellularLocation>
        <location evidence="1 10">Golgi apparatus membrane</location>
        <topology evidence="1 10">Peripheral membrane protein</topology>
    </subcellularLocation>
</comment>
<evidence type="ECO:0000256" key="11">
    <source>
        <dbReference type="SAM" id="MobiDB-lite"/>
    </source>
</evidence>
<dbReference type="SMART" id="SM01087">
    <property type="entry name" value="COG6"/>
    <property type="match status" value="1"/>
</dbReference>
<dbReference type="Proteomes" id="UP000297595">
    <property type="component" value="Unassembled WGS sequence"/>
</dbReference>
<evidence type="ECO:0000256" key="2">
    <source>
        <dbReference type="ARBA" id="ARBA00011023"/>
    </source>
</evidence>
<keyword evidence="4 10" id="KW-0813">Transport</keyword>
<dbReference type="PANTHER" id="PTHR21506">
    <property type="entry name" value="COMPONENT OF OLIGOMERIC GOLGI COMPLEX 6"/>
    <property type="match status" value="1"/>
</dbReference>
<name>A0A8H2E4P1_ORBOL</name>
<comment type="similarity">
    <text evidence="2 10">Belongs to the COG6 family.</text>
</comment>
<accession>A0A8H2E4P1</accession>
<gene>
    <name evidence="14" type="primary">COG6</name>
    <name evidence="14" type="ORF">EYR41_003301</name>
</gene>
<comment type="caution">
    <text evidence="14">The sequence shown here is derived from an EMBL/GenBank/DDBJ whole genome shotgun (WGS) entry which is preliminary data.</text>
</comment>
<keyword evidence="7 10" id="KW-0472">Membrane</keyword>
<organism evidence="14 15">
    <name type="scientific">Orbilia oligospora</name>
    <name type="common">Nematode-trapping fungus</name>
    <name type="synonym">Arthrobotrys oligospora</name>
    <dbReference type="NCBI Taxonomy" id="2813651"/>
    <lineage>
        <taxon>Eukaryota</taxon>
        <taxon>Fungi</taxon>
        <taxon>Dikarya</taxon>
        <taxon>Ascomycota</taxon>
        <taxon>Pezizomycotina</taxon>
        <taxon>Orbiliomycetes</taxon>
        <taxon>Orbiliales</taxon>
        <taxon>Orbiliaceae</taxon>
        <taxon>Orbilia</taxon>
    </lineage>
</organism>
<reference evidence="14 15" key="1">
    <citation type="submission" date="2019-03" db="EMBL/GenBank/DDBJ databases">
        <title>Nematode-trapping fungi genome.</title>
        <authorList>
            <person name="Vidal-Diez De Ulzurrun G."/>
        </authorList>
    </citation>
    <scope>NUCLEOTIDE SEQUENCE [LARGE SCALE GENOMIC DNA]</scope>
    <source>
        <strain evidence="14 15">TWF154</strain>
    </source>
</reference>
<comment type="function">
    <text evidence="10">Acts as component of the peripheral membrane COG complex that is involved in intra-Golgi protein trafficking. COG is located at the cis-Golgi, and regulates tethering of retrograde intra-Golgi vesicles and possibly a number of other membrane trafficking events.</text>
</comment>
<evidence type="ECO:0000256" key="5">
    <source>
        <dbReference type="ARBA" id="ARBA00022927"/>
    </source>
</evidence>
<proteinExistence type="inferred from homology"/>
<evidence type="ECO:0000256" key="6">
    <source>
        <dbReference type="ARBA" id="ARBA00023034"/>
    </source>
</evidence>
<evidence type="ECO:0000256" key="8">
    <source>
        <dbReference type="ARBA" id="ARBA00031348"/>
    </source>
</evidence>
<dbReference type="GO" id="GO:0006891">
    <property type="term" value="P:intra-Golgi vesicle-mediated transport"/>
    <property type="evidence" value="ECO:0007669"/>
    <property type="project" value="UniProtKB-UniRule"/>
</dbReference>
<dbReference type="InterPro" id="IPR048368">
    <property type="entry name" value="COG6_N"/>
</dbReference>
<comment type="subunit">
    <text evidence="10">Component of the conserved oligomeric Golgi complex.</text>
</comment>
<dbReference type="AlphaFoldDB" id="A0A8H2E4P1"/>
<keyword evidence="5 10" id="KW-0653">Protein transport</keyword>
<evidence type="ECO:0000256" key="4">
    <source>
        <dbReference type="ARBA" id="ARBA00022448"/>
    </source>
</evidence>
<dbReference type="GO" id="GO:0015031">
    <property type="term" value="P:protein transport"/>
    <property type="evidence" value="ECO:0007669"/>
    <property type="project" value="UniProtKB-KW"/>
</dbReference>
<feature type="domain" description="Conserved oligomeric complex COG6 N-terminal" evidence="12">
    <location>
        <begin position="96"/>
        <end position="205"/>
    </location>
</feature>
<evidence type="ECO:0000256" key="10">
    <source>
        <dbReference type="RuleBase" id="RU365075"/>
    </source>
</evidence>